<sequence>MEISYWHLFIFLTKLLGVLSNSTEIKITSRNVPDVEFTTRKIAINIMKLNPDIKLPTINTSLLKSHDCNYKISAEIGNSSSLLHHWRKHIHHSKRHRKPLENLRKHHITSLSSQKNNLSFVLPMNWKRNRSVSPPSMNDPQQVFANLIHRIISINDNLNFLSTHSPPDNISQTNNAKNIYYDANNTIINFVANHTTNNSGLITPKFYNESHTGCNMTESLDNQSCNKDHLLNFSINKTSELLKANSTTPSSLVDHLKILTKSPNKSTAFEFNQPLTGDSFMRIFQKKPLLPVSENNYATTKSNFIIIDDLGFFGDPSDETPIIKPREVFHPRPSFIDYIFGENIDNPAPRIENRMKYVDFWNLETDKNKTIDPGMIKIKFKLRSDDINDQHLPLWKSDNNIFSSKVSEPQYNSRINNKREEIKVQDRFIPFRSIKQPKSKVLNESDFQSAFLSTFYITIAICGIFFAIAVWWRRFSVIKKSNFTSISDAIHLSPTPSSPLAARRPRHSRV</sequence>
<keyword evidence="1" id="KW-0472">Membrane</keyword>
<name>A0A8J2MYH6_COTCN</name>
<proteinExistence type="predicted"/>
<feature type="signal peptide" evidence="2">
    <location>
        <begin position="1"/>
        <end position="20"/>
    </location>
</feature>
<keyword evidence="4" id="KW-1185">Reference proteome</keyword>
<keyword evidence="1" id="KW-1133">Transmembrane helix</keyword>
<dbReference type="AlphaFoldDB" id="A0A8J2MYH6"/>
<evidence type="ECO:0000256" key="2">
    <source>
        <dbReference type="SAM" id="SignalP"/>
    </source>
</evidence>
<gene>
    <name evidence="3" type="ORF">HICCMSTLAB_LOCUS12898</name>
</gene>
<keyword evidence="1" id="KW-0812">Transmembrane</keyword>
<organism evidence="3 4">
    <name type="scientific">Cotesia congregata</name>
    <name type="common">Parasitoid wasp</name>
    <name type="synonym">Apanteles congregatus</name>
    <dbReference type="NCBI Taxonomy" id="51543"/>
    <lineage>
        <taxon>Eukaryota</taxon>
        <taxon>Metazoa</taxon>
        <taxon>Ecdysozoa</taxon>
        <taxon>Arthropoda</taxon>
        <taxon>Hexapoda</taxon>
        <taxon>Insecta</taxon>
        <taxon>Pterygota</taxon>
        <taxon>Neoptera</taxon>
        <taxon>Endopterygota</taxon>
        <taxon>Hymenoptera</taxon>
        <taxon>Apocrita</taxon>
        <taxon>Ichneumonoidea</taxon>
        <taxon>Braconidae</taxon>
        <taxon>Microgastrinae</taxon>
        <taxon>Cotesia</taxon>
    </lineage>
</organism>
<dbReference type="OrthoDB" id="7663022at2759"/>
<reference evidence="3" key="1">
    <citation type="submission" date="2021-04" db="EMBL/GenBank/DDBJ databases">
        <authorList>
            <person name="Chebbi M.A.C M."/>
        </authorList>
    </citation>
    <scope>NUCLEOTIDE SEQUENCE</scope>
</reference>
<comment type="caution">
    <text evidence="3">The sequence shown here is derived from an EMBL/GenBank/DDBJ whole genome shotgun (WGS) entry which is preliminary data.</text>
</comment>
<protein>
    <submittedName>
        <fullName evidence="3">Uncharacterized protein</fullName>
    </submittedName>
</protein>
<evidence type="ECO:0000256" key="1">
    <source>
        <dbReference type="SAM" id="Phobius"/>
    </source>
</evidence>
<keyword evidence="2" id="KW-0732">Signal</keyword>
<evidence type="ECO:0000313" key="4">
    <source>
        <dbReference type="Proteomes" id="UP000786811"/>
    </source>
</evidence>
<dbReference type="Proteomes" id="UP000786811">
    <property type="component" value="Unassembled WGS sequence"/>
</dbReference>
<feature type="transmembrane region" description="Helical" evidence="1">
    <location>
        <begin position="450"/>
        <end position="472"/>
    </location>
</feature>
<dbReference type="EMBL" id="CAJNRD030001124">
    <property type="protein sequence ID" value="CAG5107747.1"/>
    <property type="molecule type" value="Genomic_DNA"/>
</dbReference>
<accession>A0A8J2MYH6</accession>
<evidence type="ECO:0000313" key="3">
    <source>
        <dbReference type="EMBL" id="CAG5107747.1"/>
    </source>
</evidence>
<feature type="chain" id="PRO_5035222893" evidence="2">
    <location>
        <begin position="21"/>
        <end position="510"/>
    </location>
</feature>